<accession>A0A0F9LP63</accession>
<proteinExistence type="predicted"/>
<gene>
    <name evidence="1" type="ORF">LCGC14_1174540</name>
</gene>
<comment type="caution">
    <text evidence="1">The sequence shown here is derived from an EMBL/GenBank/DDBJ whole genome shotgun (WGS) entry which is preliminary data.</text>
</comment>
<dbReference type="AlphaFoldDB" id="A0A0F9LP63"/>
<name>A0A0F9LP63_9ZZZZ</name>
<reference evidence="1" key="1">
    <citation type="journal article" date="2015" name="Nature">
        <title>Complex archaea that bridge the gap between prokaryotes and eukaryotes.</title>
        <authorList>
            <person name="Spang A."/>
            <person name="Saw J.H."/>
            <person name="Jorgensen S.L."/>
            <person name="Zaremba-Niedzwiedzka K."/>
            <person name="Martijn J."/>
            <person name="Lind A.E."/>
            <person name="van Eijk R."/>
            <person name="Schleper C."/>
            <person name="Guy L."/>
            <person name="Ettema T.J."/>
        </authorList>
    </citation>
    <scope>NUCLEOTIDE SEQUENCE</scope>
</reference>
<evidence type="ECO:0000313" key="1">
    <source>
        <dbReference type="EMBL" id="KKM96799.1"/>
    </source>
</evidence>
<organism evidence="1">
    <name type="scientific">marine sediment metagenome</name>
    <dbReference type="NCBI Taxonomy" id="412755"/>
    <lineage>
        <taxon>unclassified sequences</taxon>
        <taxon>metagenomes</taxon>
        <taxon>ecological metagenomes</taxon>
    </lineage>
</organism>
<protein>
    <submittedName>
        <fullName evidence="1">Uncharacterized protein</fullName>
    </submittedName>
</protein>
<dbReference type="EMBL" id="LAZR01005833">
    <property type="protein sequence ID" value="KKM96799.1"/>
    <property type="molecule type" value="Genomic_DNA"/>
</dbReference>
<sequence>MKQINVYFDDEDYKKLKEKKKDLSWRDFILKLLETKEEIKNGTQD</sequence>